<reference evidence="1 2" key="1">
    <citation type="submission" date="2019-09" db="EMBL/GenBank/DDBJ databases">
        <title>Genome Sequences of Streptomyces kaniharaensis ATCC 21070.</title>
        <authorList>
            <person name="Zhu W."/>
            <person name="De Crecy-Lagard V."/>
            <person name="Richards N.G."/>
        </authorList>
    </citation>
    <scope>NUCLEOTIDE SEQUENCE [LARGE SCALE GENOMIC DNA]</scope>
    <source>
        <strain evidence="1 2">SF-557</strain>
    </source>
</reference>
<dbReference type="RefSeq" id="WP_153463787.1">
    <property type="nucleotide sequence ID" value="NZ_WBOF01000001.1"/>
</dbReference>
<comment type="caution">
    <text evidence="1">The sequence shown here is derived from an EMBL/GenBank/DDBJ whole genome shotgun (WGS) entry which is preliminary data.</text>
</comment>
<dbReference type="AlphaFoldDB" id="A0A6N7KWQ1"/>
<evidence type="ECO:0000313" key="2">
    <source>
        <dbReference type="Proteomes" id="UP000450000"/>
    </source>
</evidence>
<protein>
    <submittedName>
        <fullName evidence="1">Uncharacterized protein</fullName>
    </submittedName>
</protein>
<evidence type="ECO:0000313" key="1">
    <source>
        <dbReference type="EMBL" id="MQS14747.1"/>
    </source>
</evidence>
<dbReference type="OrthoDB" id="3928741at2"/>
<dbReference type="Proteomes" id="UP000450000">
    <property type="component" value="Unassembled WGS sequence"/>
</dbReference>
<sequence>MRSNTELLPASLGILLNQLLDVTVRNGEWVVSASRSEPATSRPEERPELDDEIFAILAGAAGGLTTTQIIERLRTPAELSAVRGILFSADEVAIAAGGGWVYSAKETSQPALDPDALVPAPAEPVMEDQSAVRRLSRFAVREEASRILQEADCPLGTDMLVARMGAVDSRMVKETLSVDQRFVRSDIDAWALTAWGMRPYTTVKELVGEELDKAGGVIEASRLVGILTREFSIKESTIRQAMSSAPFCVKAGVVRRLADVSTASGLPEQLVIEDKSTAGLSAEELMRMLGL</sequence>
<proteinExistence type="predicted"/>
<keyword evidence="2" id="KW-1185">Reference proteome</keyword>
<gene>
    <name evidence="1" type="ORF">F7Q99_21395</name>
</gene>
<accession>A0A6N7KWQ1</accession>
<dbReference type="EMBL" id="WBOF01000001">
    <property type="protein sequence ID" value="MQS14747.1"/>
    <property type="molecule type" value="Genomic_DNA"/>
</dbReference>
<organism evidence="1 2">
    <name type="scientific">Streptomyces kaniharaensis</name>
    <dbReference type="NCBI Taxonomy" id="212423"/>
    <lineage>
        <taxon>Bacteria</taxon>
        <taxon>Bacillati</taxon>
        <taxon>Actinomycetota</taxon>
        <taxon>Actinomycetes</taxon>
        <taxon>Kitasatosporales</taxon>
        <taxon>Streptomycetaceae</taxon>
        <taxon>Streptomyces</taxon>
    </lineage>
</organism>
<name>A0A6N7KWQ1_9ACTN</name>